<reference evidence="2" key="2">
    <citation type="journal article" date="2021" name="PeerJ">
        <title>Extensive microbial diversity within the chicken gut microbiome revealed by metagenomics and culture.</title>
        <authorList>
            <person name="Gilroy R."/>
            <person name="Ravi A."/>
            <person name="Getino M."/>
            <person name="Pursley I."/>
            <person name="Horton D.L."/>
            <person name="Alikhan N.F."/>
            <person name="Baker D."/>
            <person name="Gharbi K."/>
            <person name="Hall N."/>
            <person name="Watson M."/>
            <person name="Adriaenssens E.M."/>
            <person name="Foster-Nyarko E."/>
            <person name="Jarju S."/>
            <person name="Secka A."/>
            <person name="Antonio M."/>
            <person name="Oren A."/>
            <person name="Chaudhuri R.R."/>
            <person name="La Ragione R."/>
            <person name="Hildebrand F."/>
            <person name="Pallen M.J."/>
        </authorList>
    </citation>
    <scope>NUCLEOTIDE SEQUENCE</scope>
    <source>
        <strain evidence="2">CHK195-15760</strain>
    </source>
</reference>
<gene>
    <name evidence="2" type="ORF">IAB70_02475</name>
</gene>
<reference evidence="2" key="1">
    <citation type="submission" date="2020-10" db="EMBL/GenBank/DDBJ databases">
        <authorList>
            <person name="Gilroy R."/>
        </authorList>
    </citation>
    <scope>NUCLEOTIDE SEQUENCE</scope>
    <source>
        <strain evidence="2">CHK195-15760</strain>
    </source>
</reference>
<evidence type="ECO:0000313" key="3">
    <source>
        <dbReference type="Proteomes" id="UP000824093"/>
    </source>
</evidence>
<feature type="transmembrane region" description="Helical" evidence="1">
    <location>
        <begin position="112"/>
        <end position="135"/>
    </location>
</feature>
<feature type="transmembrane region" description="Helical" evidence="1">
    <location>
        <begin position="76"/>
        <end position="100"/>
    </location>
</feature>
<evidence type="ECO:0000313" key="2">
    <source>
        <dbReference type="EMBL" id="HIU51479.1"/>
    </source>
</evidence>
<keyword evidence="1" id="KW-1133">Transmembrane helix</keyword>
<keyword evidence="1" id="KW-0812">Transmembrane</keyword>
<name>A0A9D1M0K8_9FIRM</name>
<dbReference type="Proteomes" id="UP000824093">
    <property type="component" value="Unassembled WGS sequence"/>
</dbReference>
<evidence type="ECO:0000256" key="1">
    <source>
        <dbReference type="SAM" id="Phobius"/>
    </source>
</evidence>
<sequence length="138" mass="16178">MKIIDFIKKNYIYLSITALGLGIYIILFPVISDFLNRFSETLTQCTYLKITGKNCPLCGGTRYIRNLSNVFEDVTYLFHPFGIMVLCVIFEIIFRIYCLYKIRKKAVTNQLIKFDIMIHSIMVIAFVLYEIIFMIQNS</sequence>
<dbReference type="EMBL" id="DVNH01000018">
    <property type="protein sequence ID" value="HIU51479.1"/>
    <property type="molecule type" value="Genomic_DNA"/>
</dbReference>
<protein>
    <submittedName>
        <fullName evidence="2">DUF2752 domain-containing protein</fullName>
    </submittedName>
</protein>
<keyword evidence="1" id="KW-0472">Membrane</keyword>
<proteinExistence type="predicted"/>
<accession>A0A9D1M0K8</accession>
<feature type="transmembrane region" description="Helical" evidence="1">
    <location>
        <begin position="12"/>
        <end position="31"/>
    </location>
</feature>
<comment type="caution">
    <text evidence="2">The sequence shown here is derived from an EMBL/GenBank/DDBJ whole genome shotgun (WGS) entry which is preliminary data.</text>
</comment>
<dbReference type="AlphaFoldDB" id="A0A9D1M0K8"/>
<organism evidence="2 3">
    <name type="scientific">Candidatus Merdicola faecigallinarum</name>
    <dbReference type="NCBI Taxonomy" id="2840862"/>
    <lineage>
        <taxon>Bacteria</taxon>
        <taxon>Bacillati</taxon>
        <taxon>Bacillota</taxon>
        <taxon>Clostridia</taxon>
        <taxon>Candidatus Merdicola</taxon>
    </lineage>
</organism>